<evidence type="ECO:0000256" key="4">
    <source>
        <dbReference type="SAM" id="MobiDB-lite"/>
    </source>
</evidence>
<dbReference type="SMART" id="SM00418">
    <property type="entry name" value="HTH_ARSR"/>
    <property type="match status" value="1"/>
</dbReference>
<dbReference type="Pfam" id="PF01022">
    <property type="entry name" value="HTH_5"/>
    <property type="match status" value="1"/>
</dbReference>
<dbReference type="InterPro" id="IPR036390">
    <property type="entry name" value="WH_DNA-bd_sf"/>
</dbReference>
<dbReference type="AlphaFoldDB" id="A0A4R1YX91"/>
<dbReference type="NCBIfam" id="NF033788">
    <property type="entry name" value="HTH_metalloreg"/>
    <property type="match status" value="1"/>
</dbReference>
<dbReference type="PANTHER" id="PTHR33154">
    <property type="entry name" value="TRANSCRIPTIONAL REGULATOR, ARSR FAMILY"/>
    <property type="match status" value="1"/>
</dbReference>
<comment type="caution">
    <text evidence="6">The sequence shown here is derived from an EMBL/GenBank/DDBJ whole genome shotgun (WGS) entry which is preliminary data.</text>
</comment>
<dbReference type="GO" id="GO:0003700">
    <property type="term" value="F:DNA-binding transcription factor activity"/>
    <property type="evidence" value="ECO:0007669"/>
    <property type="project" value="InterPro"/>
</dbReference>
<keyword evidence="7" id="KW-1185">Reference proteome</keyword>
<organism evidence="6 7">
    <name type="scientific">Rhodovulum steppense</name>
    <dbReference type="NCBI Taxonomy" id="540251"/>
    <lineage>
        <taxon>Bacteria</taxon>
        <taxon>Pseudomonadati</taxon>
        <taxon>Pseudomonadota</taxon>
        <taxon>Alphaproteobacteria</taxon>
        <taxon>Rhodobacterales</taxon>
        <taxon>Paracoccaceae</taxon>
        <taxon>Rhodovulum</taxon>
    </lineage>
</organism>
<keyword evidence="2 6" id="KW-0238">DNA-binding</keyword>
<gene>
    <name evidence="6" type="ORF">EV216_106131</name>
</gene>
<evidence type="ECO:0000313" key="7">
    <source>
        <dbReference type="Proteomes" id="UP000295277"/>
    </source>
</evidence>
<feature type="domain" description="HTH arsR-type" evidence="5">
    <location>
        <begin position="65"/>
        <end position="163"/>
    </location>
</feature>
<name>A0A4R1YX91_9RHOB</name>
<sequence>MGRGLLTRQRSDPCDMGHRRRRVKRDGRVLPLFRRDVASISLFGDRYEGARMLDKNASLAAPLAEAEAEAEAIAAVAKALAHPARVRIVEVLLSRPGCIGGDIVDEVGLAQSTVSEHLRILKASGLVVGTIERPRICYSLNPAALAPLSGLIGRVVTRPVENDATCC</sequence>
<evidence type="ECO:0000256" key="2">
    <source>
        <dbReference type="ARBA" id="ARBA00023125"/>
    </source>
</evidence>
<dbReference type="PROSITE" id="PS50987">
    <property type="entry name" value="HTH_ARSR_2"/>
    <property type="match status" value="1"/>
</dbReference>
<dbReference type="CDD" id="cd00090">
    <property type="entry name" value="HTH_ARSR"/>
    <property type="match status" value="1"/>
</dbReference>
<dbReference type="InterPro" id="IPR001845">
    <property type="entry name" value="HTH_ArsR_DNA-bd_dom"/>
</dbReference>
<reference evidence="6 7" key="1">
    <citation type="submission" date="2019-03" db="EMBL/GenBank/DDBJ databases">
        <title>Genomic Encyclopedia of Type Strains, Phase IV (KMG-IV): sequencing the most valuable type-strain genomes for metagenomic binning, comparative biology and taxonomic classification.</title>
        <authorList>
            <person name="Goeker M."/>
        </authorList>
    </citation>
    <scope>NUCLEOTIDE SEQUENCE [LARGE SCALE GENOMIC DNA]</scope>
    <source>
        <strain evidence="6 7">DSM 21153</strain>
    </source>
</reference>
<accession>A0A4R1YX91</accession>
<evidence type="ECO:0000256" key="1">
    <source>
        <dbReference type="ARBA" id="ARBA00023015"/>
    </source>
</evidence>
<dbReference type="InterPro" id="IPR036388">
    <property type="entry name" value="WH-like_DNA-bd_sf"/>
</dbReference>
<evidence type="ECO:0000256" key="3">
    <source>
        <dbReference type="ARBA" id="ARBA00023163"/>
    </source>
</evidence>
<evidence type="ECO:0000259" key="5">
    <source>
        <dbReference type="PROSITE" id="PS50987"/>
    </source>
</evidence>
<dbReference type="InterPro" id="IPR051081">
    <property type="entry name" value="HTH_MetalResp_TranReg"/>
</dbReference>
<dbReference type="EMBL" id="SLVM01000006">
    <property type="protein sequence ID" value="TCM85831.1"/>
    <property type="molecule type" value="Genomic_DNA"/>
</dbReference>
<dbReference type="PRINTS" id="PR00778">
    <property type="entry name" value="HTHARSR"/>
</dbReference>
<feature type="region of interest" description="Disordered" evidence="4">
    <location>
        <begin position="1"/>
        <end position="20"/>
    </location>
</feature>
<dbReference type="GO" id="GO:0003677">
    <property type="term" value="F:DNA binding"/>
    <property type="evidence" value="ECO:0007669"/>
    <property type="project" value="UniProtKB-KW"/>
</dbReference>
<dbReference type="PANTHER" id="PTHR33154:SF15">
    <property type="entry name" value="REGULATORY PROTEIN ARSR"/>
    <property type="match status" value="1"/>
</dbReference>
<keyword evidence="3" id="KW-0804">Transcription</keyword>
<proteinExistence type="predicted"/>
<dbReference type="Gene3D" id="1.10.10.10">
    <property type="entry name" value="Winged helix-like DNA-binding domain superfamily/Winged helix DNA-binding domain"/>
    <property type="match status" value="1"/>
</dbReference>
<dbReference type="InterPro" id="IPR011991">
    <property type="entry name" value="ArsR-like_HTH"/>
</dbReference>
<protein>
    <submittedName>
        <fullName evidence="6">DNA-binding transcriptional ArsR family regulator</fullName>
    </submittedName>
</protein>
<dbReference type="SUPFAM" id="SSF46785">
    <property type="entry name" value="Winged helix' DNA-binding domain"/>
    <property type="match status" value="1"/>
</dbReference>
<evidence type="ECO:0000313" key="6">
    <source>
        <dbReference type="EMBL" id="TCM85831.1"/>
    </source>
</evidence>
<dbReference type="Proteomes" id="UP000295277">
    <property type="component" value="Unassembled WGS sequence"/>
</dbReference>
<keyword evidence="1" id="KW-0805">Transcription regulation</keyword>